<sequence length="37" mass="3692">MGKAAGYSEQRIGLTGGAGGDDALDLAVGAWFKPVLV</sequence>
<evidence type="ECO:0000313" key="2">
    <source>
        <dbReference type="Proteomes" id="UP001549320"/>
    </source>
</evidence>
<gene>
    <name evidence="1" type="ORF">ABIE13_000052</name>
</gene>
<accession>A0ABV2Q1Q2</accession>
<proteinExistence type="predicted"/>
<reference evidence="1 2" key="1">
    <citation type="submission" date="2024-06" db="EMBL/GenBank/DDBJ databases">
        <title>Sorghum-associated microbial communities from plants grown in Nebraska, USA.</title>
        <authorList>
            <person name="Schachtman D."/>
        </authorList>
    </citation>
    <scope>NUCLEOTIDE SEQUENCE [LARGE SCALE GENOMIC DNA]</scope>
    <source>
        <strain evidence="1 2">2709</strain>
    </source>
</reference>
<dbReference type="EMBL" id="JBEPSH010000001">
    <property type="protein sequence ID" value="MET4574955.1"/>
    <property type="molecule type" value="Genomic_DNA"/>
</dbReference>
<comment type="caution">
    <text evidence="1">The sequence shown here is derived from an EMBL/GenBank/DDBJ whole genome shotgun (WGS) entry which is preliminary data.</text>
</comment>
<keyword evidence="2" id="KW-1185">Reference proteome</keyword>
<name>A0ABV2Q1Q2_9BURK</name>
<organism evidence="1 2">
    <name type="scientific">Ottowia thiooxydans</name>
    <dbReference type="NCBI Taxonomy" id="219182"/>
    <lineage>
        <taxon>Bacteria</taxon>
        <taxon>Pseudomonadati</taxon>
        <taxon>Pseudomonadota</taxon>
        <taxon>Betaproteobacteria</taxon>
        <taxon>Burkholderiales</taxon>
        <taxon>Comamonadaceae</taxon>
        <taxon>Ottowia</taxon>
    </lineage>
</organism>
<dbReference type="Proteomes" id="UP001549320">
    <property type="component" value="Unassembled WGS sequence"/>
</dbReference>
<evidence type="ECO:0000313" key="1">
    <source>
        <dbReference type="EMBL" id="MET4574955.1"/>
    </source>
</evidence>
<protein>
    <submittedName>
        <fullName evidence="1">Uncharacterized protein</fullName>
    </submittedName>
</protein>